<evidence type="ECO:0000313" key="1">
    <source>
        <dbReference type="EMBL" id="MEJ7138071.1"/>
    </source>
</evidence>
<dbReference type="Proteomes" id="UP001364695">
    <property type="component" value="Unassembled WGS sequence"/>
</dbReference>
<evidence type="ECO:0000313" key="2">
    <source>
        <dbReference type="Proteomes" id="UP001364695"/>
    </source>
</evidence>
<dbReference type="EMBL" id="JAWDIE010000008">
    <property type="protein sequence ID" value="MEJ7138071.1"/>
    <property type="molecule type" value="Genomic_DNA"/>
</dbReference>
<gene>
    <name evidence="1" type="primary">fhuB</name>
    <name evidence="1" type="ORF">RV045_06460</name>
</gene>
<sequence length="654" mass="66844">MTLRRTTAFPGSAIGLTTLLLALWAMLVAHALPRLADGHLDPVLAPLLLQDAHLPRLAMALVAGAALGLAGWLLQTVLRNPLASPTTLGAASGAQLALLLGLWLAPAGLPAAPALAWLGAVAAMAGVLTLSWHRGLEPTAVVLAGLVINLTLGAVGSVLLMLRPEAFHGVLLWGLGTLNQPFWRDIQGLLAVTALGAITVWALHTPLHLLTVLGQDAQHRGVPVTAIRLGALGLAAVLTAGVISTVGMLGFIGLAAPAAVRALNLRTVRQRLLACMATGAVLLWAADLAVQSLGWALGRDIATGALTSLLGGPLLIVLLLRRRAQPGPSTPPQTAPRQTPRQVGGRASVILWAALVVALLLALAFALTHSPAGGTAWIAPLATPWLWPRVLGAAVAGAMLAWAGVLLQRVSGNPMAGPELMGVSAGAGLGVLAVLMMAPTLYGTWALPAGLLGALAVMGLLAALNLRQGLAPERVLLTGMALAALLDSGQRLVLAGGDPRGQQVLAWMSGSTYYTTPALALAASAALAALAWPVLRLVRGLEILGLGPTMAQALGAPVSRLRWTLMGLAAGLTALATLLVGPLSFIGLLAPHLTRLLGLAQARAQLRAAPLLGAALMVLADALGRTLWSPYEIPAGLMASLAGGAFFLVLMRRL</sequence>
<name>A0ACC6P1K7_9BURK</name>
<proteinExistence type="predicted"/>
<keyword evidence="2" id="KW-1185">Reference proteome</keyword>
<accession>A0ACC6P1K7</accession>
<comment type="caution">
    <text evidence="1">The sequence shown here is derived from an EMBL/GenBank/DDBJ whole genome shotgun (WGS) entry which is preliminary data.</text>
</comment>
<reference evidence="1" key="1">
    <citation type="submission" date="2023-10" db="EMBL/GenBank/DDBJ databases">
        <title>Amphibacter perezi, gen. nov., sp. nov. a novel taxa of the family Comamonadaceae, class Betaproteobacteria isolated from the skin microbiota of Pelophylax perezi from different populations.</title>
        <authorList>
            <person name="Costa S."/>
            <person name="Proenca D.N."/>
            <person name="Lopes I."/>
            <person name="Morais P.V."/>
        </authorList>
    </citation>
    <scope>NUCLEOTIDE SEQUENCE</scope>
    <source>
        <strain evidence="1">SL12-8</strain>
    </source>
</reference>
<organism evidence="1 2">
    <name type="scientific">Amphibiibacter pelophylacis</name>
    <dbReference type="NCBI Taxonomy" id="1799477"/>
    <lineage>
        <taxon>Bacteria</taxon>
        <taxon>Pseudomonadati</taxon>
        <taxon>Pseudomonadota</taxon>
        <taxon>Betaproteobacteria</taxon>
        <taxon>Burkholderiales</taxon>
        <taxon>Sphaerotilaceae</taxon>
        <taxon>Amphibiibacter</taxon>
    </lineage>
</organism>
<protein>
    <submittedName>
        <fullName evidence="1">Fe(3+)-hydroxamate ABC transporter permease FhuB</fullName>
    </submittedName>
</protein>